<dbReference type="AlphaFoldDB" id="A0AAV9PH78"/>
<protein>
    <submittedName>
        <fullName evidence="2">Uncharacterized protein</fullName>
    </submittedName>
</protein>
<dbReference type="GO" id="GO:0016491">
    <property type="term" value="F:oxidoreductase activity"/>
    <property type="evidence" value="ECO:0007669"/>
    <property type="project" value="UniProtKB-KW"/>
</dbReference>
<dbReference type="SUPFAM" id="SSF51735">
    <property type="entry name" value="NAD(P)-binding Rossmann-fold domains"/>
    <property type="match status" value="1"/>
</dbReference>
<comment type="caution">
    <text evidence="2">The sequence shown here is derived from an EMBL/GenBank/DDBJ whole genome shotgun (WGS) entry which is preliminary data.</text>
</comment>
<accession>A0AAV9PH78</accession>
<dbReference type="PANTHER" id="PTHR43157:SF31">
    <property type="entry name" value="PHOSPHATIDYLINOSITOL-GLYCAN BIOSYNTHESIS CLASS F PROTEIN"/>
    <property type="match status" value="1"/>
</dbReference>
<dbReference type="PANTHER" id="PTHR43157">
    <property type="entry name" value="PHOSPHATIDYLINOSITOL-GLYCAN BIOSYNTHESIS CLASS F PROTEIN-RELATED"/>
    <property type="match status" value="1"/>
</dbReference>
<gene>
    <name evidence="2" type="ORF">LTR77_001968</name>
</gene>
<keyword evidence="1" id="KW-0560">Oxidoreductase</keyword>
<keyword evidence="3" id="KW-1185">Reference proteome</keyword>
<reference evidence="2 3" key="1">
    <citation type="submission" date="2023-08" db="EMBL/GenBank/DDBJ databases">
        <title>Black Yeasts Isolated from many extreme environments.</title>
        <authorList>
            <person name="Coleine C."/>
            <person name="Stajich J.E."/>
            <person name="Selbmann L."/>
        </authorList>
    </citation>
    <scope>NUCLEOTIDE SEQUENCE [LARGE SCALE GENOMIC DNA]</scope>
    <source>
        <strain evidence="2 3">CCFEE 5935</strain>
    </source>
</reference>
<evidence type="ECO:0000256" key="1">
    <source>
        <dbReference type="ARBA" id="ARBA00023002"/>
    </source>
</evidence>
<dbReference type="InterPro" id="IPR002347">
    <property type="entry name" value="SDR_fam"/>
</dbReference>
<organism evidence="2 3">
    <name type="scientific">Saxophila tyrrhenica</name>
    <dbReference type="NCBI Taxonomy" id="1690608"/>
    <lineage>
        <taxon>Eukaryota</taxon>
        <taxon>Fungi</taxon>
        <taxon>Dikarya</taxon>
        <taxon>Ascomycota</taxon>
        <taxon>Pezizomycotina</taxon>
        <taxon>Dothideomycetes</taxon>
        <taxon>Dothideomycetidae</taxon>
        <taxon>Mycosphaerellales</taxon>
        <taxon>Extremaceae</taxon>
        <taxon>Saxophila</taxon>
    </lineage>
</organism>
<dbReference type="PRINTS" id="PR00081">
    <property type="entry name" value="GDHRDH"/>
</dbReference>
<dbReference type="RefSeq" id="XP_064661982.1">
    <property type="nucleotide sequence ID" value="XM_064799227.1"/>
</dbReference>
<sequence length="321" mass="35816">MAFLKSQLLFKPPYPTTSFSSQTIIVTGSNTGLGREAARHFSRLDAAKLILAVRNTTAGEAAKKDILSTTRREESSIEVWPLDLSSFDSIRAFAERCKRELPRIDVLLENAGVAMTTYTMEKNGHEKTIMVNVIGTFYLALLLVPHLKEAAKRFAITPRLTIVSSEVHGFTKFPVRNEPNIFEALKENRKEYFKDRYQDSKLLEVLVVRQLAPKLEGSGVVLNMLNPGLCHSELSRDGPFVLEVIKFLLARSTEVGSRTLVASAAAGSESHGKYMSDAMVKEEALSPFVRSKESKESGEKVWRELRDILEAEQPGVTEVVR</sequence>
<dbReference type="Gene3D" id="3.40.50.720">
    <property type="entry name" value="NAD(P)-binding Rossmann-like Domain"/>
    <property type="match status" value="1"/>
</dbReference>
<dbReference type="Pfam" id="PF00106">
    <property type="entry name" value="adh_short"/>
    <property type="match status" value="1"/>
</dbReference>
<dbReference type="InterPro" id="IPR036291">
    <property type="entry name" value="NAD(P)-bd_dom_sf"/>
</dbReference>
<name>A0AAV9PH78_9PEZI</name>
<dbReference type="EMBL" id="JAVRRT010000003">
    <property type="protein sequence ID" value="KAK5173287.1"/>
    <property type="molecule type" value="Genomic_DNA"/>
</dbReference>
<dbReference type="Proteomes" id="UP001337655">
    <property type="component" value="Unassembled WGS sequence"/>
</dbReference>
<dbReference type="GeneID" id="89923315"/>
<evidence type="ECO:0000313" key="2">
    <source>
        <dbReference type="EMBL" id="KAK5173287.1"/>
    </source>
</evidence>
<evidence type="ECO:0000313" key="3">
    <source>
        <dbReference type="Proteomes" id="UP001337655"/>
    </source>
</evidence>
<proteinExistence type="predicted"/>